<evidence type="ECO:0000259" key="5">
    <source>
        <dbReference type="PROSITE" id="PS50075"/>
    </source>
</evidence>
<dbReference type="GO" id="GO:0005737">
    <property type="term" value="C:cytoplasm"/>
    <property type="evidence" value="ECO:0007669"/>
    <property type="project" value="TreeGrafter"/>
</dbReference>
<evidence type="ECO:0000256" key="1">
    <source>
        <dbReference type="ARBA" id="ARBA00022450"/>
    </source>
</evidence>
<dbReference type="Pfam" id="PF00668">
    <property type="entry name" value="Condensation"/>
    <property type="match status" value="2"/>
</dbReference>
<dbReference type="EMBL" id="ML220127">
    <property type="protein sequence ID" value="TGZ80006.1"/>
    <property type="molecule type" value="Genomic_DNA"/>
</dbReference>
<dbReference type="Gene3D" id="3.30.559.10">
    <property type="entry name" value="Chloramphenicol acetyltransferase-like domain"/>
    <property type="match status" value="2"/>
</dbReference>
<gene>
    <name evidence="6" type="ORF">EX30DRAFT_396591</name>
</gene>
<keyword evidence="7" id="KW-1185">Reference proteome</keyword>
<dbReference type="PANTHER" id="PTHR45527:SF3">
    <property type="entry name" value="SIDEROPHORE SYNTHETASE (EUROFUNG)"/>
    <property type="match status" value="1"/>
</dbReference>
<dbReference type="Gene3D" id="3.30.559.30">
    <property type="entry name" value="Nonribosomal peptide synthetase, condensation domain"/>
    <property type="match status" value="2"/>
</dbReference>
<dbReference type="Gene3D" id="2.30.38.10">
    <property type="entry name" value="Luciferase, Domain 3"/>
    <property type="match status" value="1"/>
</dbReference>
<keyword evidence="2" id="KW-0597">Phosphoprotein</keyword>
<dbReference type="Pfam" id="PF00501">
    <property type="entry name" value="AMP-binding"/>
    <property type="match status" value="1"/>
</dbReference>
<dbReference type="NCBIfam" id="TIGR01733">
    <property type="entry name" value="AA-adenyl-dom"/>
    <property type="match status" value="1"/>
</dbReference>
<dbReference type="Gene3D" id="3.30.300.30">
    <property type="match status" value="1"/>
</dbReference>
<proteinExistence type="inferred from homology"/>
<dbReference type="FunFam" id="3.40.50.12780:FF:000014">
    <property type="entry name" value="Nonribosomal peptide synthetase 1"/>
    <property type="match status" value="1"/>
</dbReference>
<feature type="domain" description="Carrier" evidence="5">
    <location>
        <begin position="766"/>
        <end position="841"/>
    </location>
</feature>
<sequence>MQLEELKLANGSAGGNVDAAVPQVDGKEHSNIQSTEKWQEYQVELLEKLNGSEQFVEYLLLTWVTLLSRWSAGTETVPTWSFVPSDGSNKMSGAVTDVVATGNESIVQALEALRAKNITLQDESTSFQLLTDAQNAAVLSAEWGIEARVSGSRVYMRNASSLTSLPPRALTIVLDTFLDLLEALVSDSTQTLPQSTTLGSRELSQLWQWNTPVPPIISTPTHKYISEWAEKDPSRPAVLSWDGEFTYGEIESLSTQLAVRLATQHNIGVGSTVPLCFEKSSWTVIGVIAIMKTGACFVLTDPHQPEARLRTIAEEVNATVVLTSASQAELGEKFKPAAATLIIVGPGLRDEQVENIDTSVLPADIPGDSPLYTIFTSGSTGKPKGVVISHTNYTSGAIPRAEAVGYKPHSRVLDFASYAFDVSIDCMLCTLSHGGCICVPSDDQRVNDLSGAIRGMRVNMAHMTPSVARVLDPDILPSLEVIGLGGEAVSARDADAWNRLTNVVIAYGPSECTVGCTINNDIGEGKTYTSIGKGVGGSTWIVDADDHDVLTPIGGVGELLVEGPVVGLGYLNEPGKTKEVFIEDPAWLLAGANGFEARHGRLYKTGDLVRYDPDGSGDIVFVGRKDRQVKLRGQRVELAEIEHHLRHLLPAGTSVVVEVITPGSKSAEPTLVAFVAEQKEKENHQDDINTPIVALSSELQTVLAGMDKQLAAHLPTYMVPTAYIPLREIPLLVSCKTDRKRLHEIGLAMSKQQLAKFRVQTVEKTAPRTEMELRIHALWTKLFGSDLEIGIEDNFFALGGDSLRAMKLVAAARIDSLSLTVAQIFTNPTLEGMATVATTESEGSSEIPPFSLLGDWEADKAREEVAKLCNLDPALVEDVYKCTPLQEGLMALSAKVSEAYIASRVVELKDLETAKKLQVAFEAAHVDCPILRTRIVQVVGRGLVQVVVNEKITWHTSNCVEEYVTKAQATPMELGEPLARFGLVEDEKTSKVHLVLTIHHALYDGWSMPLVVDRVNNAYRGLPTDLRAPFKAFIRYLDGMNRTDAENYWRSQLDGASGLQFPVLPKTGYQQQADSLLEEYITLPQSAKSSTTLATAIRGAWAVVAAQYIGSNDVVFGETLTGRNAPVPGVELIEGPMITTVPMRVRLDPETRISDFLQSIHEQTVDRIPHEHMGLQHIRRLSPDAKEACELRTGLVLHPTIEEDPNAPTEEECPANKFVPAGDEEAASEALKFNSYGLMLVCSLDPKGFLVMASFDSKMVQVPHMQRALEQFSKVVKLFVDDTSGKIGDVEVLEESDRELLWRLSEEGTKSVKENGKEVLGENAENVTAAWIVDQVDQHLLPAGAVGELAIETSAELGLPAIENPSWLSAGSKDVEGRQARVYQTGQLVKFTPDGSIVFMGKKGELGRPPAPIKKQSSGTSNATLTEKQKKVLKIWSRILMMEEQDIGLTDSFFELGGDSIAAMKLVSECRMEGFKLTVAQIFSHRRLVDMSEIIEELEPTREVVKEAAPATPFSLLDIPSTDKFIEEAVRPALANKDWKIQDILPTRQLQEIAVQGTIQLPRYSSRYELFYFDKPVDRPHLFNSCQELIARNEMLRTIFISHDTNTYGVVLETLIADIVEYSIEGDLETFCQNLCNLDVQTSLPHGSAFVKFFFVLSTDSGRSCLLFRISHSQYDEICLPLILRQLSALYENRPVVDTLPFSGFVHHVLRENVPQSIPYWRDLLKGSSMTLLRPDIPLKDKKSLFIQKPVDISARSKDITVATLPTAAWALTLARRFGSRDVVFGEVVTGRNTGLPNADNIMGPCWQYIPHRAMLSEDMTGLDLLTAVQQQHISSTPYEGIGLAEITKLCVQDEPGWKGIEWYDTVVHQDVAHVEELEFGEAVGKMETVYPHLEPLREWKFQAFASTDGKEMVLEIVTFTEWESVAREVLEEVAQAMEQLVERPGEKLL</sequence>
<dbReference type="GO" id="GO:0044550">
    <property type="term" value="P:secondary metabolite biosynthetic process"/>
    <property type="evidence" value="ECO:0007669"/>
    <property type="project" value="TreeGrafter"/>
</dbReference>
<dbReference type="InterPro" id="IPR010071">
    <property type="entry name" value="AA_adenyl_dom"/>
</dbReference>
<dbReference type="SUPFAM" id="SSF47336">
    <property type="entry name" value="ACP-like"/>
    <property type="match status" value="2"/>
</dbReference>
<evidence type="ECO:0000313" key="6">
    <source>
        <dbReference type="EMBL" id="TGZ80006.1"/>
    </source>
</evidence>
<dbReference type="InParanoid" id="A0A4S2MU44"/>
<organism evidence="6 7">
    <name type="scientific">Ascodesmis nigricans</name>
    <dbReference type="NCBI Taxonomy" id="341454"/>
    <lineage>
        <taxon>Eukaryota</taxon>
        <taxon>Fungi</taxon>
        <taxon>Dikarya</taxon>
        <taxon>Ascomycota</taxon>
        <taxon>Pezizomycotina</taxon>
        <taxon>Pezizomycetes</taxon>
        <taxon>Pezizales</taxon>
        <taxon>Ascodesmidaceae</taxon>
        <taxon>Ascodesmis</taxon>
    </lineage>
</organism>
<dbReference type="PROSITE" id="PS00012">
    <property type="entry name" value="PHOSPHOPANTETHEINE"/>
    <property type="match status" value="1"/>
</dbReference>
<dbReference type="InterPro" id="IPR042099">
    <property type="entry name" value="ANL_N_sf"/>
</dbReference>
<dbReference type="SUPFAM" id="SSF56801">
    <property type="entry name" value="Acetyl-CoA synthetase-like"/>
    <property type="match status" value="1"/>
</dbReference>
<dbReference type="Pfam" id="PF00550">
    <property type="entry name" value="PP-binding"/>
    <property type="match status" value="2"/>
</dbReference>
<dbReference type="PROSITE" id="PS50075">
    <property type="entry name" value="CARRIER"/>
    <property type="match status" value="2"/>
</dbReference>
<dbReference type="FunFam" id="1.10.1200.10:FF:000005">
    <property type="entry name" value="Nonribosomal peptide synthetase 1"/>
    <property type="match status" value="2"/>
</dbReference>
<dbReference type="SMART" id="SM00823">
    <property type="entry name" value="PKS_PP"/>
    <property type="match status" value="2"/>
</dbReference>
<comment type="similarity">
    <text evidence="4">Belongs to the NRP synthetase family.</text>
</comment>
<keyword evidence="1" id="KW-0596">Phosphopantetheine</keyword>
<dbReference type="InterPro" id="IPR023213">
    <property type="entry name" value="CAT-like_dom_sf"/>
</dbReference>
<dbReference type="SUPFAM" id="SSF52777">
    <property type="entry name" value="CoA-dependent acyltransferases"/>
    <property type="match status" value="4"/>
</dbReference>
<dbReference type="GO" id="GO:0043041">
    <property type="term" value="P:amino acid activation for nonribosomal peptide biosynthetic process"/>
    <property type="evidence" value="ECO:0007669"/>
    <property type="project" value="TreeGrafter"/>
</dbReference>
<evidence type="ECO:0000256" key="4">
    <source>
        <dbReference type="ARBA" id="ARBA00029454"/>
    </source>
</evidence>
<dbReference type="InterPro" id="IPR000873">
    <property type="entry name" value="AMP-dep_synth/lig_dom"/>
</dbReference>
<dbReference type="Proteomes" id="UP000298138">
    <property type="component" value="Unassembled WGS sequence"/>
</dbReference>
<keyword evidence="3" id="KW-0436">Ligase</keyword>
<protein>
    <submittedName>
        <fullName evidence="6">Putative nonribosomal peptide synthase SidD</fullName>
    </submittedName>
</protein>
<dbReference type="InterPro" id="IPR009081">
    <property type="entry name" value="PP-bd_ACP"/>
</dbReference>
<dbReference type="GO" id="GO:0031177">
    <property type="term" value="F:phosphopantetheine binding"/>
    <property type="evidence" value="ECO:0007669"/>
    <property type="project" value="InterPro"/>
</dbReference>
<dbReference type="InterPro" id="IPR006162">
    <property type="entry name" value="Ppantetheine_attach_site"/>
</dbReference>
<dbReference type="Gene3D" id="3.40.50.12780">
    <property type="entry name" value="N-terminal domain of ligase-like"/>
    <property type="match status" value="1"/>
</dbReference>
<evidence type="ECO:0000313" key="7">
    <source>
        <dbReference type="Proteomes" id="UP000298138"/>
    </source>
</evidence>
<dbReference type="CDD" id="cd19545">
    <property type="entry name" value="FUM14_C_NRPS-like"/>
    <property type="match status" value="1"/>
</dbReference>
<dbReference type="CDD" id="cd05918">
    <property type="entry name" value="A_NRPS_SidN3_like"/>
    <property type="match status" value="1"/>
</dbReference>
<dbReference type="InterPro" id="IPR001242">
    <property type="entry name" value="Condensation_dom"/>
</dbReference>
<dbReference type="InterPro" id="IPR045851">
    <property type="entry name" value="AMP-bd_C_sf"/>
</dbReference>
<dbReference type="InterPro" id="IPR020806">
    <property type="entry name" value="PKS_PP-bd"/>
</dbReference>
<dbReference type="FunFam" id="3.30.559.30:FF:000003">
    <property type="entry name" value="Nonribosomal peptide synthase SidD"/>
    <property type="match status" value="1"/>
</dbReference>
<dbReference type="CDD" id="cd19542">
    <property type="entry name" value="CT_NRPS-like"/>
    <property type="match status" value="1"/>
</dbReference>
<dbReference type="GO" id="GO:0016874">
    <property type="term" value="F:ligase activity"/>
    <property type="evidence" value="ECO:0007669"/>
    <property type="project" value="UniProtKB-KW"/>
</dbReference>
<name>A0A4S2MU44_9PEZI</name>
<evidence type="ECO:0000256" key="2">
    <source>
        <dbReference type="ARBA" id="ARBA00022553"/>
    </source>
</evidence>
<reference evidence="6 7" key="1">
    <citation type="submission" date="2019-04" db="EMBL/GenBank/DDBJ databases">
        <title>Comparative genomics and transcriptomics to analyze fruiting body development in filamentous ascomycetes.</title>
        <authorList>
            <consortium name="DOE Joint Genome Institute"/>
            <person name="Lutkenhaus R."/>
            <person name="Traeger S."/>
            <person name="Breuer J."/>
            <person name="Kuo A."/>
            <person name="Lipzen A."/>
            <person name="Pangilinan J."/>
            <person name="Dilworth D."/>
            <person name="Sandor L."/>
            <person name="Poggeler S."/>
            <person name="Barry K."/>
            <person name="Grigoriev I.V."/>
            <person name="Nowrousian M."/>
        </authorList>
    </citation>
    <scope>NUCLEOTIDE SEQUENCE [LARGE SCALE GENOMIC DNA]</scope>
    <source>
        <strain evidence="6 7">CBS 389.68</strain>
    </source>
</reference>
<feature type="domain" description="Carrier" evidence="5">
    <location>
        <begin position="1423"/>
        <end position="1499"/>
    </location>
</feature>
<dbReference type="OrthoDB" id="416786at2759"/>
<dbReference type="STRING" id="341454.A0A4S2MU44"/>
<dbReference type="FunFam" id="3.30.300.30:FF:000015">
    <property type="entry name" value="Nonribosomal peptide synthase SidD"/>
    <property type="match status" value="1"/>
</dbReference>
<dbReference type="Gene3D" id="1.10.1200.10">
    <property type="entry name" value="ACP-like"/>
    <property type="match status" value="2"/>
</dbReference>
<dbReference type="PANTHER" id="PTHR45527">
    <property type="entry name" value="NONRIBOSOMAL PEPTIDE SYNTHETASE"/>
    <property type="match status" value="1"/>
</dbReference>
<accession>A0A4S2MU44</accession>
<evidence type="ECO:0000256" key="3">
    <source>
        <dbReference type="ARBA" id="ARBA00022598"/>
    </source>
</evidence>
<dbReference type="InterPro" id="IPR036736">
    <property type="entry name" value="ACP-like_sf"/>
</dbReference>